<dbReference type="RefSeq" id="XP_030766687.1">
    <property type="nucleotide sequence ID" value="XM_030910827.1"/>
</dbReference>
<name>A0A6J2YTP2_SITOR</name>
<evidence type="ECO:0000259" key="4">
    <source>
        <dbReference type="Pfam" id="PF13229"/>
    </source>
</evidence>
<protein>
    <submittedName>
        <fullName evidence="7">Protein nessun dorma</fullName>
    </submittedName>
</protein>
<dbReference type="GeneID" id="115890558"/>
<evidence type="ECO:0000259" key="5">
    <source>
        <dbReference type="Pfam" id="PF23762"/>
    </source>
</evidence>
<dbReference type="PANTHER" id="PTHR14695">
    <property type="entry name" value="SHC SH2-DOMAIN BINDING PROTEIN 1-RELATED"/>
    <property type="match status" value="1"/>
</dbReference>
<evidence type="ECO:0000256" key="2">
    <source>
        <dbReference type="ARBA" id="ARBA00022490"/>
    </source>
</evidence>
<reference evidence="7" key="1">
    <citation type="submission" date="2025-08" db="UniProtKB">
        <authorList>
            <consortium name="RefSeq"/>
        </authorList>
    </citation>
    <scope>IDENTIFICATION</scope>
    <source>
        <tissue evidence="7">Gonads</tissue>
    </source>
</reference>
<dbReference type="InterPro" id="IPR006626">
    <property type="entry name" value="PbH1"/>
</dbReference>
<evidence type="ECO:0000256" key="3">
    <source>
        <dbReference type="ARBA" id="ARBA00023212"/>
    </source>
</evidence>
<dbReference type="GO" id="GO:0005819">
    <property type="term" value="C:spindle"/>
    <property type="evidence" value="ECO:0007669"/>
    <property type="project" value="UniProtKB-SubCell"/>
</dbReference>
<dbReference type="PANTHER" id="PTHR14695:SF4">
    <property type="entry name" value="PROTEIN NESSUN DORMA"/>
    <property type="match status" value="1"/>
</dbReference>
<dbReference type="InParanoid" id="A0A6J2YTP2"/>
<dbReference type="InterPro" id="IPR011050">
    <property type="entry name" value="Pectin_lyase_fold/virulence"/>
</dbReference>
<feature type="domain" description="SHC SH2" evidence="5">
    <location>
        <begin position="14"/>
        <end position="247"/>
    </location>
</feature>
<dbReference type="AlphaFoldDB" id="A0A6J2YTP2"/>
<keyword evidence="2" id="KW-0963">Cytoplasm</keyword>
<dbReference type="OrthoDB" id="5978115at2759"/>
<evidence type="ECO:0000313" key="6">
    <source>
        <dbReference type="Proteomes" id="UP000504635"/>
    </source>
</evidence>
<proteinExistence type="predicted"/>
<organism evidence="6 7">
    <name type="scientific">Sitophilus oryzae</name>
    <name type="common">Rice weevil</name>
    <name type="synonym">Curculio oryzae</name>
    <dbReference type="NCBI Taxonomy" id="7048"/>
    <lineage>
        <taxon>Eukaryota</taxon>
        <taxon>Metazoa</taxon>
        <taxon>Ecdysozoa</taxon>
        <taxon>Arthropoda</taxon>
        <taxon>Hexapoda</taxon>
        <taxon>Insecta</taxon>
        <taxon>Pterygota</taxon>
        <taxon>Neoptera</taxon>
        <taxon>Endopterygota</taxon>
        <taxon>Coleoptera</taxon>
        <taxon>Polyphaga</taxon>
        <taxon>Cucujiformia</taxon>
        <taxon>Curculionidae</taxon>
        <taxon>Dryophthorinae</taxon>
        <taxon>Sitophilus</taxon>
    </lineage>
</organism>
<sequence>MDQIISFDKSLQNRLEEYNQVFSELGPLPYSKLQEEWAYYLELTLDPNGWQALWKIPRLKCEELHIPFPSVVLIYVLNVIYKDLAALVRILAVQDDIHLPEKHYVPLSQLWPTRDQDKSIALNMNSTANALDMLRFFYIHLVMPWDEDDDSIDWKGSQLINRLRLHYDLKNGKIPKATAEHIHALLNEARRLNGKRHNLKSICQDLDSDIEINDGFPNKQVELLVEINVRLIEIQNEMHILENDMFRNVIIKRENAFMKTVEKTKDDPSIWLIFKEGITKEYIRFLEIVEGLYPNKSVTFAKDFMSKLESANVNDIILLSECQHKIHSNGAILEDFTIKGVGNRDSVQILSLADDVALDCVGDYLLIENVTIDCRKSQCAIVIRKGCVTLRNCKVIGNETSSTCQGILILGGAKVDLTNCEISGFSMGIVSNTGSSINISDCIIHNSGFGLKLYDNCQIFLKNTQIKNCKEYGIVIETDQTYPSDLIIGDFNILKMISHINYESIKGDNNNKGDVKIRKNSLRAKEDLFDNPDLDPTILESSDDEMETNLNGTVFEVPKVESN</sequence>
<dbReference type="Gene3D" id="2.160.20.10">
    <property type="entry name" value="Single-stranded right-handed beta-helix, Pectin lyase-like"/>
    <property type="match status" value="1"/>
</dbReference>
<dbReference type="FunCoup" id="A0A6J2YTP2">
    <property type="interactions" value="164"/>
</dbReference>
<comment type="subcellular location">
    <subcellularLocation>
        <location evidence="1">Cytoplasm</location>
        <location evidence="1">Cytoskeleton</location>
        <location evidence="1">Spindle</location>
    </subcellularLocation>
</comment>
<dbReference type="KEGG" id="soy:115890558"/>
<dbReference type="InterPro" id="IPR012334">
    <property type="entry name" value="Pectin_lyas_fold"/>
</dbReference>
<dbReference type="GO" id="GO:0007112">
    <property type="term" value="P:male meiosis cytokinesis"/>
    <property type="evidence" value="ECO:0007669"/>
    <property type="project" value="TreeGrafter"/>
</dbReference>
<evidence type="ECO:0000256" key="1">
    <source>
        <dbReference type="ARBA" id="ARBA00004186"/>
    </source>
</evidence>
<dbReference type="Proteomes" id="UP000504635">
    <property type="component" value="Unplaced"/>
</dbReference>
<dbReference type="Pfam" id="PF13229">
    <property type="entry name" value="Beta_helix"/>
    <property type="match status" value="1"/>
</dbReference>
<dbReference type="SUPFAM" id="SSF51126">
    <property type="entry name" value="Pectin lyase-like"/>
    <property type="match status" value="1"/>
</dbReference>
<keyword evidence="6" id="KW-1185">Reference proteome</keyword>
<dbReference type="InterPro" id="IPR039448">
    <property type="entry name" value="Beta_helix"/>
</dbReference>
<dbReference type="Pfam" id="PF23762">
    <property type="entry name" value="SHCBP_N"/>
    <property type="match status" value="1"/>
</dbReference>
<accession>A0A6J2YTP2</accession>
<evidence type="ECO:0000313" key="7">
    <source>
        <dbReference type="RefSeq" id="XP_030766687.1"/>
    </source>
</evidence>
<dbReference type="GO" id="GO:0007283">
    <property type="term" value="P:spermatogenesis"/>
    <property type="evidence" value="ECO:0007669"/>
    <property type="project" value="TreeGrafter"/>
</dbReference>
<dbReference type="SMART" id="SM00710">
    <property type="entry name" value="PbH1"/>
    <property type="match status" value="5"/>
</dbReference>
<dbReference type="InterPro" id="IPR045140">
    <property type="entry name" value="SHCBP1-like"/>
</dbReference>
<dbReference type="InterPro" id="IPR057508">
    <property type="entry name" value="SHCBP-like_N"/>
</dbReference>
<feature type="domain" description="Right handed beta helix" evidence="4">
    <location>
        <begin position="366"/>
        <end position="479"/>
    </location>
</feature>
<keyword evidence="3" id="KW-0206">Cytoskeleton</keyword>
<gene>
    <name evidence="7" type="primary">LOC115890558</name>
</gene>